<protein>
    <recommendedName>
        <fullName evidence="3">6-bladed beta-propeller</fullName>
    </recommendedName>
</protein>
<keyword evidence="2" id="KW-1185">Reference proteome</keyword>
<evidence type="ECO:0000313" key="1">
    <source>
        <dbReference type="EMBL" id="MBB4620331.1"/>
    </source>
</evidence>
<accession>A0ABR6KFQ9</accession>
<comment type="caution">
    <text evidence="1">The sequence shown here is derived from an EMBL/GenBank/DDBJ whole genome shotgun (WGS) entry which is preliminary data.</text>
</comment>
<gene>
    <name evidence="1" type="ORF">GGQ57_000205</name>
</gene>
<proteinExistence type="predicted"/>
<dbReference type="RefSeq" id="WP_183668373.1">
    <property type="nucleotide sequence ID" value="NZ_BMPB01000006.1"/>
</dbReference>
<evidence type="ECO:0008006" key="3">
    <source>
        <dbReference type="Google" id="ProtNLM"/>
    </source>
</evidence>
<organism evidence="1 2">
    <name type="scientific">Parabacteroides faecis</name>
    <dbReference type="NCBI Taxonomy" id="1217282"/>
    <lineage>
        <taxon>Bacteria</taxon>
        <taxon>Pseudomonadati</taxon>
        <taxon>Bacteroidota</taxon>
        <taxon>Bacteroidia</taxon>
        <taxon>Bacteroidales</taxon>
        <taxon>Tannerellaceae</taxon>
        <taxon>Parabacteroides</taxon>
    </lineage>
</organism>
<dbReference type="SUPFAM" id="SSF75011">
    <property type="entry name" value="3-carboxy-cis,cis-mucoante lactonizing enzyme"/>
    <property type="match status" value="1"/>
</dbReference>
<sequence>MNYTDKIYIFLLIIISYGCTQGSDTEKYQKSRDNIVNVHDKIKEIEIETVLIGRNSQSYLIDQYLIICDYTSPDQQIHLFNKNNFRYLASTAYKGQGPGEISNIGHVGIDESRRKFYVTDHGKQKIFSYDLDSVLKNPDYIPSVKMEMEIALFPDKYKYINDTLCIGRVIQPIGTNDFKPYVAKWNMITGDIKLMPYEHLDIKTKRSNVTVSAKHNRYVEYYSYHDLMTICDLDGNLKCNIYGPQWTSDKSQISGYWDAEFCGDKIVAAYSGGDHRTDAYFPTKLLIFDLKGNYLKTLETGYKLFRFCYDSENNRLILCMDDDIQFGYLDLTD</sequence>
<dbReference type="EMBL" id="JACHOC010000001">
    <property type="protein sequence ID" value="MBB4620331.1"/>
    <property type="molecule type" value="Genomic_DNA"/>
</dbReference>
<dbReference type="Pfam" id="PF17170">
    <property type="entry name" value="DUF5128"/>
    <property type="match status" value="1"/>
</dbReference>
<reference evidence="1 2" key="1">
    <citation type="submission" date="2020-08" db="EMBL/GenBank/DDBJ databases">
        <title>Genomic Encyclopedia of Type Strains, Phase IV (KMG-IV): sequencing the most valuable type-strain genomes for metagenomic binning, comparative biology and taxonomic classification.</title>
        <authorList>
            <person name="Goeker M."/>
        </authorList>
    </citation>
    <scope>NUCLEOTIDE SEQUENCE [LARGE SCALE GENOMIC DNA]</scope>
    <source>
        <strain evidence="1 2">DSM 102983</strain>
    </source>
</reference>
<evidence type="ECO:0000313" key="2">
    <source>
        <dbReference type="Proteomes" id="UP000533637"/>
    </source>
</evidence>
<dbReference type="PROSITE" id="PS51257">
    <property type="entry name" value="PROKAR_LIPOPROTEIN"/>
    <property type="match status" value="1"/>
</dbReference>
<name>A0ABR6KFQ9_9BACT</name>
<dbReference type="Proteomes" id="UP000533637">
    <property type="component" value="Unassembled WGS sequence"/>
</dbReference>